<dbReference type="OrthoDB" id="4520292at2759"/>
<sequence length="146" mass="16257">MDPAVIRHMDIATNDGQDSLKLLQKALQSAEIEKSEDNGNVQYSNKSLDNKVLPLLKCLDLAELGYTAWKILTRIPIKNKTGPEYIIPVLCIPGTEPKLVPRDRLHPDSHIYHDKAMDIRPGSYVYHDGPVDLLPGLTCLFVGNPS</sequence>
<dbReference type="EMBL" id="ML736181">
    <property type="protein sequence ID" value="KAE8380473.1"/>
    <property type="molecule type" value="Genomic_DNA"/>
</dbReference>
<organism evidence="1 2">
    <name type="scientific">Aspergillus bertholletiae</name>
    <dbReference type="NCBI Taxonomy" id="1226010"/>
    <lineage>
        <taxon>Eukaryota</taxon>
        <taxon>Fungi</taxon>
        <taxon>Dikarya</taxon>
        <taxon>Ascomycota</taxon>
        <taxon>Pezizomycotina</taxon>
        <taxon>Eurotiomycetes</taxon>
        <taxon>Eurotiomycetidae</taxon>
        <taxon>Eurotiales</taxon>
        <taxon>Aspergillaceae</taxon>
        <taxon>Aspergillus</taxon>
        <taxon>Aspergillus subgen. Circumdati</taxon>
    </lineage>
</organism>
<proteinExistence type="predicted"/>
<protein>
    <submittedName>
        <fullName evidence="1">Uncharacterized protein</fullName>
    </submittedName>
</protein>
<dbReference type="Proteomes" id="UP000326198">
    <property type="component" value="Unassembled WGS sequence"/>
</dbReference>
<dbReference type="AlphaFoldDB" id="A0A5N7BFC2"/>
<evidence type="ECO:0000313" key="1">
    <source>
        <dbReference type="EMBL" id="KAE8380473.1"/>
    </source>
</evidence>
<reference evidence="1 2" key="1">
    <citation type="submission" date="2019-04" db="EMBL/GenBank/DDBJ databases">
        <title>Friends and foes A comparative genomics studyof 23 Aspergillus species from section Flavi.</title>
        <authorList>
            <consortium name="DOE Joint Genome Institute"/>
            <person name="Kjaerbolling I."/>
            <person name="Vesth T."/>
            <person name="Frisvad J.C."/>
            <person name="Nybo J.L."/>
            <person name="Theobald S."/>
            <person name="Kildgaard S."/>
            <person name="Isbrandt T."/>
            <person name="Kuo A."/>
            <person name="Sato A."/>
            <person name="Lyhne E.K."/>
            <person name="Kogle M.E."/>
            <person name="Wiebenga A."/>
            <person name="Kun R.S."/>
            <person name="Lubbers R.J."/>
            <person name="Makela M.R."/>
            <person name="Barry K."/>
            <person name="Chovatia M."/>
            <person name="Clum A."/>
            <person name="Daum C."/>
            <person name="Haridas S."/>
            <person name="He G."/>
            <person name="LaButti K."/>
            <person name="Lipzen A."/>
            <person name="Mondo S."/>
            <person name="Riley R."/>
            <person name="Salamov A."/>
            <person name="Simmons B.A."/>
            <person name="Magnuson J.K."/>
            <person name="Henrissat B."/>
            <person name="Mortensen U.H."/>
            <person name="Larsen T.O."/>
            <person name="Devries R.P."/>
            <person name="Grigoriev I.V."/>
            <person name="Machida M."/>
            <person name="Baker S.E."/>
            <person name="Andersen M.R."/>
        </authorList>
    </citation>
    <scope>NUCLEOTIDE SEQUENCE [LARGE SCALE GENOMIC DNA]</scope>
    <source>
        <strain evidence="1 2">IBT 29228</strain>
    </source>
</reference>
<evidence type="ECO:0000313" key="2">
    <source>
        <dbReference type="Proteomes" id="UP000326198"/>
    </source>
</evidence>
<gene>
    <name evidence="1" type="ORF">BDV26DRAFT_257383</name>
</gene>
<name>A0A5N7BFC2_9EURO</name>
<keyword evidence="2" id="KW-1185">Reference proteome</keyword>
<accession>A0A5N7BFC2</accession>